<feature type="compositionally biased region" description="Basic residues" evidence="1">
    <location>
        <begin position="512"/>
        <end position="521"/>
    </location>
</feature>
<comment type="caution">
    <text evidence="3">The sequence shown here is derived from an EMBL/GenBank/DDBJ whole genome shotgun (WGS) entry which is preliminary data.</text>
</comment>
<dbReference type="RefSeq" id="WP_035869417.1">
    <property type="nucleotide sequence ID" value="NZ_KK853997.1"/>
</dbReference>
<feature type="compositionally biased region" description="Pro residues" evidence="1">
    <location>
        <begin position="53"/>
        <end position="73"/>
    </location>
</feature>
<feature type="region of interest" description="Disordered" evidence="1">
    <location>
        <begin position="418"/>
        <end position="521"/>
    </location>
</feature>
<dbReference type="OrthoDB" id="3483427at2"/>
<dbReference type="HOGENOM" id="CLU_522511_0_0_11"/>
<proteinExistence type="predicted"/>
<evidence type="ECO:0000313" key="3">
    <source>
        <dbReference type="EMBL" id="KDN81000.1"/>
    </source>
</evidence>
<protein>
    <submittedName>
        <fullName evidence="3">Uncharacterized protein</fullName>
    </submittedName>
</protein>
<accession>A0A066YSU1</accession>
<dbReference type="NCBIfam" id="NF041121">
    <property type="entry name" value="SAV_2336_NTERM"/>
    <property type="match status" value="1"/>
</dbReference>
<evidence type="ECO:0000313" key="4">
    <source>
        <dbReference type="Proteomes" id="UP000027178"/>
    </source>
</evidence>
<evidence type="ECO:0000256" key="2">
    <source>
        <dbReference type="SAM" id="SignalP"/>
    </source>
</evidence>
<keyword evidence="4" id="KW-1185">Reference proteome</keyword>
<dbReference type="Proteomes" id="UP000027178">
    <property type="component" value="Unassembled WGS sequence"/>
</dbReference>
<name>A0A066YSU1_9ACTN</name>
<feature type="compositionally biased region" description="Basic residues" evidence="1">
    <location>
        <begin position="426"/>
        <end position="439"/>
    </location>
</feature>
<dbReference type="PATRIC" id="fig|1348663.4.peg.6863"/>
<evidence type="ECO:0000256" key="1">
    <source>
        <dbReference type="SAM" id="MobiDB-lite"/>
    </source>
</evidence>
<sequence>MRDHTADLVAALAALLPPDADAAALADALWLAAAAQPADAPSPAVAATGVASPAPPATPAPAAAPAPPAAPPEEPPHRTATPLYEPPAADPTGPRVEVAAARALPHALDAGRALRPFKRRYPRGPRRTLDLDATVDAYTRTGELLPVLRPTPERWFEVVVLTDTGPTMEIWQDTLAEFTTLLTGLGAFRRIRRLHLHLDPHPAVTDTRGRPVPPARLPQRRRLVLVLTDCAGPQWHRPAIWQLLHTLGRPRPHRPAQPAPRPPAPPHRPRPPRRPGPAPPARRPQHRTRPPPYRCCSPPPSAPTRTGCRCPPPPSPPHSLRRWADAMMRGAAAGHDAVLVPAAGTLVSPFATPEDDTEAADPALRAAAFLHTASPAARRLAALCSPFSRLSLPLLRLVRQEAVPEAGTEDLAEVLTSGLLDTTTPHRPHLPPRGPRRPRPTSPATTPGPSTPRSPTTSPPTTPAPATPSRPSPPPTSPPTSSPSPPPPPTSSPSSPRPAAPASRSPGNSRPSRTRRGARPS</sequence>
<feature type="compositionally biased region" description="Pro residues" evidence="1">
    <location>
        <begin position="290"/>
        <end position="302"/>
    </location>
</feature>
<feature type="region of interest" description="Disordered" evidence="1">
    <location>
        <begin position="249"/>
        <end position="318"/>
    </location>
</feature>
<dbReference type="AlphaFoldDB" id="A0A066YSU1"/>
<feature type="compositionally biased region" description="Pro residues" evidence="1">
    <location>
        <begin position="255"/>
        <end position="266"/>
    </location>
</feature>
<feature type="signal peptide" evidence="2">
    <location>
        <begin position="1"/>
        <end position="22"/>
    </location>
</feature>
<keyword evidence="2" id="KW-0732">Signal</keyword>
<gene>
    <name evidence="3" type="ORF">KCH_70940</name>
</gene>
<feature type="compositionally biased region" description="Low complexity" evidence="1">
    <location>
        <begin position="36"/>
        <end position="52"/>
    </location>
</feature>
<feature type="compositionally biased region" description="Low complexity" evidence="1">
    <location>
        <begin position="500"/>
        <end position="511"/>
    </location>
</feature>
<dbReference type="InterPro" id="IPR047738">
    <property type="entry name" value="SAV_2336-like_N"/>
</dbReference>
<reference evidence="3 4" key="1">
    <citation type="submission" date="2014-05" db="EMBL/GenBank/DDBJ databases">
        <title>Draft Genome Sequence of Kitasatospora cheerisanensis KCTC 2395.</title>
        <authorList>
            <person name="Nam D.H."/>
        </authorList>
    </citation>
    <scope>NUCLEOTIDE SEQUENCE [LARGE SCALE GENOMIC DNA]</scope>
    <source>
        <strain evidence="3 4">KCTC 2395</strain>
    </source>
</reference>
<organism evidence="3 4">
    <name type="scientific">Kitasatospora cheerisanensis KCTC 2395</name>
    <dbReference type="NCBI Taxonomy" id="1348663"/>
    <lineage>
        <taxon>Bacteria</taxon>
        <taxon>Bacillati</taxon>
        <taxon>Actinomycetota</taxon>
        <taxon>Actinomycetes</taxon>
        <taxon>Kitasatosporales</taxon>
        <taxon>Streptomycetaceae</taxon>
        <taxon>Kitasatospora</taxon>
    </lineage>
</organism>
<feature type="chain" id="PRO_5001631782" evidence="2">
    <location>
        <begin position="23"/>
        <end position="521"/>
    </location>
</feature>
<dbReference type="eggNOG" id="COG1409">
    <property type="taxonomic scope" value="Bacteria"/>
</dbReference>
<dbReference type="EMBL" id="JNBY01000155">
    <property type="protein sequence ID" value="KDN81000.1"/>
    <property type="molecule type" value="Genomic_DNA"/>
</dbReference>
<feature type="compositionally biased region" description="Pro residues" evidence="1">
    <location>
        <begin position="449"/>
        <end position="499"/>
    </location>
</feature>
<feature type="region of interest" description="Disordered" evidence="1">
    <location>
        <begin position="36"/>
        <end position="93"/>
    </location>
</feature>